<dbReference type="RefSeq" id="WP_117894594.1">
    <property type="nucleotide sequence ID" value="NZ_CABJCV010000006.1"/>
</dbReference>
<evidence type="ECO:0000313" key="2">
    <source>
        <dbReference type="EMBL" id="RGR75103.1"/>
    </source>
</evidence>
<sequence>MKKKIILAQGLVFEEEQEKLRLEKLAQEGWLFESVAWGGLGWRLVRGEPQFRQYEFDYLPSDPAERQEYLALMEASGWHPAFRQDPIVLFWSDEKRTPIHTEASTKLESYAPLARGLSRISLVLGGLLIALLFSGLKGRGIALIFLIGLIGFTMTTMCASAYRIRMQLLKRQASLQEKLEDRLRKQIITRTAFAHLLLLLSGLYLLMIAYARKPMPVGLWLLIALQVSAGLGLKLICWKQMKELG</sequence>
<dbReference type="Pfam" id="PF11193">
    <property type="entry name" value="DUF2812"/>
    <property type="match status" value="1"/>
</dbReference>
<keyword evidence="1" id="KW-1133">Transmembrane helix</keyword>
<dbReference type="InterPro" id="IPR021359">
    <property type="entry name" value="DUF2812"/>
</dbReference>
<keyword evidence="1" id="KW-0472">Membrane</keyword>
<dbReference type="AlphaFoldDB" id="A0A412G3K3"/>
<feature type="transmembrane region" description="Helical" evidence="1">
    <location>
        <begin position="217"/>
        <end position="237"/>
    </location>
</feature>
<keyword evidence="3" id="KW-1185">Reference proteome</keyword>
<proteinExistence type="predicted"/>
<reference evidence="2 3" key="1">
    <citation type="submission" date="2018-08" db="EMBL/GenBank/DDBJ databases">
        <title>A genome reference for cultivated species of the human gut microbiota.</title>
        <authorList>
            <person name="Zou Y."/>
            <person name="Xue W."/>
            <person name="Luo G."/>
        </authorList>
    </citation>
    <scope>NUCLEOTIDE SEQUENCE [LARGE SCALE GENOMIC DNA]</scope>
    <source>
        <strain evidence="2 3">AF24-29</strain>
    </source>
</reference>
<comment type="caution">
    <text evidence="2">The sequence shown here is derived from an EMBL/GenBank/DDBJ whole genome shotgun (WGS) entry which is preliminary data.</text>
</comment>
<dbReference type="Proteomes" id="UP000284178">
    <property type="component" value="Unassembled WGS sequence"/>
</dbReference>
<feature type="transmembrane region" description="Helical" evidence="1">
    <location>
        <begin position="192"/>
        <end position="211"/>
    </location>
</feature>
<feature type="transmembrane region" description="Helical" evidence="1">
    <location>
        <begin position="116"/>
        <end position="135"/>
    </location>
</feature>
<protein>
    <submittedName>
        <fullName evidence="2">DUF2812 domain-containing protein</fullName>
    </submittedName>
</protein>
<evidence type="ECO:0000313" key="3">
    <source>
        <dbReference type="Proteomes" id="UP000284178"/>
    </source>
</evidence>
<gene>
    <name evidence="2" type="ORF">DWY25_06735</name>
</gene>
<feature type="transmembrane region" description="Helical" evidence="1">
    <location>
        <begin position="141"/>
        <end position="162"/>
    </location>
</feature>
<name>A0A412G3K3_9FIRM</name>
<dbReference type="GeneID" id="83015100"/>
<organism evidence="2 3">
    <name type="scientific">Holdemania filiformis</name>
    <dbReference type="NCBI Taxonomy" id="61171"/>
    <lineage>
        <taxon>Bacteria</taxon>
        <taxon>Bacillati</taxon>
        <taxon>Bacillota</taxon>
        <taxon>Erysipelotrichia</taxon>
        <taxon>Erysipelotrichales</taxon>
        <taxon>Erysipelotrichaceae</taxon>
        <taxon>Holdemania</taxon>
    </lineage>
</organism>
<accession>A0A412G3K3</accession>
<keyword evidence="1" id="KW-0812">Transmembrane</keyword>
<dbReference type="EMBL" id="QRUP01000006">
    <property type="protein sequence ID" value="RGR75103.1"/>
    <property type="molecule type" value="Genomic_DNA"/>
</dbReference>
<evidence type="ECO:0000256" key="1">
    <source>
        <dbReference type="SAM" id="Phobius"/>
    </source>
</evidence>